<feature type="compositionally biased region" description="Polar residues" evidence="1">
    <location>
        <begin position="48"/>
        <end position="60"/>
    </location>
</feature>
<sequence>YGSDTKDDRPGSVTFDEQTPSVNSLEDNPAGSAQATHTTGKKQKRLSLRTTESTGDGLANSGSLVCNLDAITEDADSPTETAPMPTSIFRQGSQPYPVPSRSSSMDGSGTNPFTTGVGCVCPNWL</sequence>
<dbReference type="RefSeq" id="XP_014146113.1">
    <property type="nucleotide sequence ID" value="XM_014290638.1"/>
</dbReference>
<evidence type="ECO:0000256" key="1">
    <source>
        <dbReference type="SAM" id="MobiDB-lite"/>
    </source>
</evidence>
<feature type="compositionally biased region" description="Polar residues" evidence="1">
    <location>
        <begin position="88"/>
        <end position="112"/>
    </location>
</feature>
<feature type="compositionally biased region" description="Polar residues" evidence="1">
    <location>
        <begin position="15"/>
        <end position="38"/>
    </location>
</feature>
<feature type="region of interest" description="Disordered" evidence="1">
    <location>
        <begin position="1"/>
        <end position="60"/>
    </location>
</feature>
<evidence type="ECO:0000313" key="2">
    <source>
        <dbReference type="EMBL" id="KNC72211.1"/>
    </source>
</evidence>
<evidence type="ECO:0000313" key="3">
    <source>
        <dbReference type="Proteomes" id="UP000054560"/>
    </source>
</evidence>
<proteinExistence type="predicted"/>
<dbReference type="AlphaFoldDB" id="A0A0L0F6L7"/>
<dbReference type="Proteomes" id="UP000054560">
    <property type="component" value="Unassembled WGS sequence"/>
</dbReference>
<feature type="region of interest" description="Disordered" evidence="1">
    <location>
        <begin position="75"/>
        <end position="112"/>
    </location>
</feature>
<gene>
    <name evidence="2" type="ORF">SARC_15236</name>
</gene>
<name>A0A0L0F6L7_9EUKA</name>
<dbReference type="EMBL" id="KQ247399">
    <property type="protein sequence ID" value="KNC72211.1"/>
    <property type="molecule type" value="Genomic_DNA"/>
</dbReference>
<reference evidence="2 3" key="1">
    <citation type="submission" date="2011-02" db="EMBL/GenBank/DDBJ databases">
        <title>The Genome Sequence of Sphaeroforma arctica JP610.</title>
        <authorList>
            <consortium name="The Broad Institute Genome Sequencing Platform"/>
            <person name="Russ C."/>
            <person name="Cuomo C."/>
            <person name="Young S.K."/>
            <person name="Zeng Q."/>
            <person name="Gargeya S."/>
            <person name="Alvarado L."/>
            <person name="Berlin A."/>
            <person name="Chapman S.B."/>
            <person name="Chen Z."/>
            <person name="Freedman E."/>
            <person name="Gellesch M."/>
            <person name="Goldberg J."/>
            <person name="Griggs A."/>
            <person name="Gujja S."/>
            <person name="Heilman E."/>
            <person name="Heiman D."/>
            <person name="Howarth C."/>
            <person name="Mehta T."/>
            <person name="Neiman D."/>
            <person name="Pearson M."/>
            <person name="Roberts A."/>
            <person name="Saif S."/>
            <person name="Shea T."/>
            <person name="Shenoy N."/>
            <person name="Sisk P."/>
            <person name="Stolte C."/>
            <person name="Sykes S."/>
            <person name="White J."/>
            <person name="Yandava C."/>
            <person name="Burger G."/>
            <person name="Gray M.W."/>
            <person name="Holland P.W.H."/>
            <person name="King N."/>
            <person name="Lang F.B.F."/>
            <person name="Roger A.J."/>
            <person name="Ruiz-Trillo I."/>
            <person name="Haas B."/>
            <person name="Nusbaum C."/>
            <person name="Birren B."/>
        </authorList>
    </citation>
    <scope>NUCLEOTIDE SEQUENCE [LARGE SCALE GENOMIC DNA]</scope>
    <source>
        <strain evidence="2 3">JP610</strain>
    </source>
</reference>
<accession>A0A0L0F6L7</accession>
<feature type="non-terminal residue" evidence="2">
    <location>
        <position position="1"/>
    </location>
</feature>
<feature type="compositionally biased region" description="Basic and acidic residues" evidence="1">
    <location>
        <begin position="1"/>
        <end position="10"/>
    </location>
</feature>
<keyword evidence="3" id="KW-1185">Reference proteome</keyword>
<dbReference type="GeneID" id="25915740"/>
<organism evidence="2 3">
    <name type="scientific">Sphaeroforma arctica JP610</name>
    <dbReference type="NCBI Taxonomy" id="667725"/>
    <lineage>
        <taxon>Eukaryota</taxon>
        <taxon>Ichthyosporea</taxon>
        <taxon>Ichthyophonida</taxon>
        <taxon>Sphaeroforma</taxon>
    </lineage>
</organism>
<protein>
    <submittedName>
        <fullName evidence="2">Uncharacterized protein</fullName>
    </submittedName>
</protein>